<evidence type="ECO:0000256" key="6">
    <source>
        <dbReference type="ARBA" id="ARBA00022976"/>
    </source>
</evidence>
<feature type="domain" description="C2" evidence="11">
    <location>
        <begin position="9"/>
        <end position="126"/>
    </location>
</feature>
<evidence type="ECO:0000259" key="12">
    <source>
        <dbReference type="PROSITE" id="PS50020"/>
    </source>
</evidence>
<evidence type="ECO:0000256" key="1">
    <source>
        <dbReference type="ARBA" id="ARBA00000885"/>
    </source>
</evidence>
<dbReference type="InterPro" id="IPR035892">
    <property type="entry name" value="C2_domain_sf"/>
</dbReference>
<feature type="region of interest" description="Disordered" evidence="10">
    <location>
        <begin position="415"/>
        <end position="434"/>
    </location>
</feature>
<dbReference type="GO" id="GO:0005737">
    <property type="term" value="C:cytoplasm"/>
    <property type="evidence" value="ECO:0007669"/>
    <property type="project" value="UniProtKB-ARBA"/>
</dbReference>
<dbReference type="InterPro" id="IPR035983">
    <property type="entry name" value="Hect_E3_ubiquitin_ligase"/>
</dbReference>
<dbReference type="Gene3D" id="3.30.2410.10">
    <property type="entry name" value="Hect, E3 ligase catalytic domain"/>
    <property type="match status" value="1"/>
</dbReference>
<dbReference type="InterPro" id="IPR000569">
    <property type="entry name" value="HECT_dom"/>
</dbReference>
<dbReference type="SUPFAM" id="SSF56204">
    <property type="entry name" value="Hect, E3 ligase catalytic domain"/>
    <property type="match status" value="1"/>
</dbReference>
<evidence type="ECO:0000256" key="9">
    <source>
        <dbReference type="PROSITE-ProRule" id="PRU00104"/>
    </source>
</evidence>
<dbReference type="InterPro" id="IPR024928">
    <property type="entry name" value="E3_ub_ligase_SMURF1"/>
</dbReference>
<feature type="region of interest" description="Disordered" evidence="10">
    <location>
        <begin position="188"/>
        <end position="329"/>
    </location>
</feature>
<keyword evidence="6" id="KW-0914">Notch signaling pathway</keyword>
<evidence type="ECO:0000256" key="2">
    <source>
        <dbReference type="ARBA" id="ARBA00004906"/>
    </source>
</evidence>
<dbReference type="PROSITE" id="PS50237">
    <property type="entry name" value="HECT"/>
    <property type="match status" value="1"/>
</dbReference>
<feature type="compositionally biased region" description="Polar residues" evidence="10">
    <location>
        <begin position="225"/>
        <end position="252"/>
    </location>
</feature>
<dbReference type="Gene3D" id="3.90.1750.10">
    <property type="entry name" value="Hect, E3 ligase catalytic domains"/>
    <property type="match status" value="1"/>
</dbReference>
<feature type="domain" description="HECT" evidence="13">
    <location>
        <begin position="564"/>
        <end position="898"/>
    </location>
</feature>
<dbReference type="PIRSF" id="PIRSF001569">
    <property type="entry name" value="E3_ub_ligase_SMURF1"/>
    <property type="match status" value="1"/>
</dbReference>
<dbReference type="GO" id="GO:0007219">
    <property type="term" value="P:Notch signaling pathway"/>
    <property type="evidence" value="ECO:0007669"/>
    <property type="project" value="UniProtKB-KW"/>
</dbReference>
<dbReference type="PROSITE" id="PS50004">
    <property type="entry name" value="C2"/>
    <property type="match status" value="1"/>
</dbReference>
<feature type="domain" description="WW" evidence="12">
    <location>
        <begin position="323"/>
        <end position="356"/>
    </location>
</feature>
<evidence type="ECO:0000256" key="3">
    <source>
        <dbReference type="ARBA" id="ARBA00022679"/>
    </source>
</evidence>
<keyword evidence="5 7" id="KW-0833">Ubl conjugation pathway</keyword>
<dbReference type="SUPFAM" id="SSF49562">
    <property type="entry name" value="C2 domain (Calcium/lipid-binding domain, CaLB)"/>
    <property type="match status" value="1"/>
</dbReference>
<feature type="compositionally biased region" description="Low complexity" evidence="10">
    <location>
        <begin position="303"/>
        <end position="321"/>
    </location>
</feature>
<dbReference type="FunFam" id="3.90.1750.10:FF:000026">
    <property type="entry name" value="E3 ubiquitin-protein ligase HACE1"/>
    <property type="match status" value="1"/>
</dbReference>
<dbReference type="InterPro" id="IPR001202">
    <property type="entry name" value="WW_dom"/>
</dbReference>
<dbReference type="PROSITE" id="PS50020">
    <property type="entry name" value="WW_DOMAIN_2"/>
    <property type="match status" value="4"/>
</dbReference>
<feature type="region of interest" description="Disordered" evidence="10">
    <location>
        <begin position="1"/>
        <end position="27"/>
    </location>
</feature>
<evidence type="ECO:0000256" key="4">
    <source>
        <dbReference type="ARBA" id="ARBA00022737"/>
    </source>
</evidence>
<dbReference type="OrthoDB" id="423283at2759"/>
<dbReference type="GO" id="GO:0005112">
    <property type="term" value="F:Notch binding"/>
    <property type="evidence" value="ECO:0007669"/>
    <property type="project" value="UniProtKB-ARBA"/>
</dbReference>
<dbReference type="GO" id="GO:0045746">
    <property type="term" value="P:negative regulation of Notch signaling pathway"/>
    <property type="evidence" value="ECO:0007669"/>
    <property type="project" value="UniProtKB-ARBA"/>
</dbReference>
<dbReference type="FunFam" id="2.20.70.10:FF:000005">
    <property type="entry name" value="E3 ubiquitin-protein ligase"/>
    <property type="match status" value="1"/>
</dbReference>
<feature type="compositionally biased region" description="Pro residues" evidence="10">
    <location>
        <begin position="1"/>
        <end position="20"/>
    </location>
</feature>
<feature type="region of interest" description="Disordered" evidence="10">
    <location>
        <begin position="491"/>
        <end position="510"/>
    </location>
</feature>
<evidence type="ECO:0000256" key="7">
    <source>
        <dbReference type="PIRNR" id="PIRNR001569"/>
    </source>
</evidence>
<dbReference type="AlphaFoldDB" id="A0A0K2TH80"/>
<evidence type="ECO:0000259" key="11">
    <source>
        <dbReference type="PROSITE" id="PS50004"/>
    </source>
</evidence>
<dbReference type="GO" id="GO:0043161">
    <property type="term" value="P:proteasome-mediated ubiquitin-dependent protein catabolic process"/>
    <property type="evidence" value="ECO:0007669"/>
    <property type="project" value="TreeGrafter"/>
</dbReference>
<dbReference type="GO" id="GO:0045879">
    <property type="term" value="P:negative regulation of smoothened signaling pathway"/>
    <property type="evidence" value="ECO:0007669"/>
    <property type="project" value="UniProtKB-ARBA"/>
</dbReference>
<dbReference type="GO" id="GO:0061630">
    <property type="term" value="F:ubiquitin protein ligase activity"/>
    <property type="evidence" value="ECO:0007669"/>
    <property type="project" value="UniProtKB-EC"/>
</dbReference>
<feature type="compositionally biased region" description="Low complexity" evidence="10">
    <location>
        <begin position="262"/>
        <end position="294"/>
    </location>
</feature>
<dbReference type="Pfam" id="PF00168">
    <property type="entry name" value="C2"/>
    <property type="match status" value="1"/>
</dbReference>
<dbReference type="Gene3D" id="3.30.2160.10">
    <property type="entry name" value="Hect, E3 ligase catalytic domain"/>
    <property type="match status" value="1"/>
</dbReference>
<dbReference type="InterPro" id="IPR036020">
    <property type="entry name" value="WW_dom_sf"/>
</dbReference>
<dbReference type="GO" id="GO:0031623">
    <property type="term" value="P:receptor internalization"/>
    <property type="evidence" value="ECO:0007669"/>
    <property type="project" value="UniProtKB-ARBA"/>
</dbReference>
<dbReference type="CDD" id="cd04021">
    <property type="entry name" value="C2_E3_ubiquitin_ligase"/>
    <property type="match status" value="1"/>
</dbReference>
<dbReference type="Pfam" id="PF00397">
    <property type="entry name" value="WW"/>
    <property type="match status" value="4"/>
</dbReference>
<dbReference type="EMBL" id="HACA01008022">
    <property type="protein sequence ID" value="CDW25383.1"/>
    <property type="molecule type" value="Transcribed_RNA"/>
</dbReference>
<feature type="compositionally biased region" description="Polar residues" evidence="10">
    <location>
        <begin position="190"/>
        <end position="218"/>
    </location>
</feature>
<keyword evidence="3 7" id="KW-0808">Transferase</keyword>
<dbReference type="EC" id="2.3.2.26" evidence="7"/>
<dbReference type="Pfam" id="PF00632">
    <property type="entry name" value="HECT"/>
    <property type="match status" value="1"/>
</dbReference>
<keyword evidence="4" id="KW-0677">Repeat</keyword>
<feature type="active site" description="Glycyl thioester intermediate" evidence="8 9">
    <location>
        <position position="866"/>
    </location>
</feature>
<feature type="domain" description="WW" evidence="12">
    <location>
        <begin position="427"/>
        <end position="460"/>
    </location>
</feature>
<dbReference type="PROSITE" id="PS01159">
    <property type="entry name" value="WW_DOMAIN_1"/>
    <property type="match status" value="4"/>
</dbReference>
<comment type="pathway">
    <text evidence="2 7">Protein modification; protein ubiquitination.</text>
</comment>
<dbReference type="SMART" id="SM00119">
    <property type="entry name" value="HECTc"/>
    <property type="match status" value="1"/>
</dbReference>
<name>A0A0K2TH80_LEPSM</name>
<organism evidence="14">
    <name type="scientific">Lepeophtheirus salmonis</name>
    <name type="common">Salmon louse</name>
    <name type="synonym">Caligus salmonis</name>
    <dbReference type="NCBI Taxonomy" id="72036"/>
    <lineage>
        <taxon>Eukaryota</taxon>
        <taxon>Metazoa</taxon>
        <taxon>Ecdysozoa</taxon>
        <taxon>Arthropoda</taxon>
        <taxon>Crustacea</taxon>
        <taxon>Multicrustacea</taxon>
        <taxon>Hexanauplia</taxon>
        <taxon>Copepoda</taxon>
        <taxon>Siphonostomatoida</taxon>
        <taxon>Caligidae</taxon>
        <taxon>Lepeophtheirus</taxon>
    </lineage>
</organism>
<evidence type="ECO:0000256" key="5">
    <source>
        <dbReference type="ARBA" id="ARBA00022786"/>
    </source>
</evidence>
<accession>A0A0K2TH80</accession>
<dbReference type="GO" id="GO:0016567">
    <property type="term" value="P:protein ubiquitination"/>
    <property type="evidence" value="ECO:0007669"/>
    <property type="project" value="UniProtKB-UniPathway"/>
</dbReference>
<evidence type="ECO:0000313" key="14">
    <source>
        <dbReference type="EMBL" id="CDW25383.1"/>
    </source>
</evidence>
<dbReference type="Gene3D" id="2.60.40.150">
    <property type="entry name" value="C2 domain"/>
    <property type="match status" value="1"/>
</dbReference>
<dbReference type="Gene3D" id="2.20.70.10">
    <property type="match status" value="3"/>
</dbReference>
<reference evidence="14" key="1">
    <citation type="submission" date="2014-05" db="EMBL/GenBank/DDBJ databases">
        <authorList>
            <person name="Chronopoulou M."/>
        </authorList>
    </citation>
    <scope>NUCLEOTIDE SEQUENCE</scope>
    <source>
        <tissue evidence="14">Whole organism</tissue>
    </source>
</reference>
<dbReference type="FunFam" id="3.90.1750.10:FF:000002">
    <property type="entry name" value="E3 ubiquitin-protein ligase"/>
    <property type="match status" value="1"/>
</dbReference>
<dbReference type="InterPro" id="IPR050409">
    <property type="entry name" value="E3_ubiq-protein_ligase"/>
</dbReference>
<dbReference type="FunFam" id="3.30.2410.10:FF:000002">
    <property type="entry name" value="E3 ubiquitin-protein ligase HECW2"/>
    <property type="match status" value="1"/>
</dbReference>
<dbReference type="SMART" id="SM00239">
    <property type="entry name" value="C2"/>
    <property type="match status" value="1"/>
</dbReference>
<dbReference type="CDD" id="cd00078">
    <property type="entry name" value="HECTc"/>
    <property type="match status" value="1"/>
</dbReference>
<evidence type="ECO:0000256" key="8">
    <source>
        <dbReference type="PIRSR" id="PIRSR001569-1"/>
    </source>
</evidence>
<evidence type="ECO:0000259" key="13">
    <source>
        <dbReference type="PROSITE" id="PS50237"/>
    </source>
</evidence>
<dbReference type="UniPathway" id="UPA00143"/>
<dbReference type="FunFam" id="3.30.2160.10:FF:000003">
    <property type="entry name" value="E3 ubiquitin-protein ligase"/>
    <property type="match status" value="1"/>
</dbReference>
<proteinExistence type="predicted"/>
<sequence>MASGPSPSPFSDPPPPPPTPSTSSGQYSQLSLTLDCASLPHGTGLLKPNPYVEIIVDGKPPKRTETIKSTYNPKWAEILTLLVTPFSKIQFRLYDHSAFKKDALLGQETLDLFPLLKKLRGKCENYILRLDLSPPNHASTRSRAGELIIILDGIRVNMTDLPSPAGLLLYNGGNPNHEGFPTVRILPHIKTNNNSDGASSSNLNGHSGENVSSNTPEIQTEEVSIESNTAASGVPSDNSNNLTNGGATCVPSTSPPLPPTQAPSMSSPRSSNKLNSSSPTSNTSTPNTTNNIGSTPPPPPVPTATTTSANANSSSRATAATEEPLPPGWEMRYDRYRRRYYVDHNNRSTTWERPQPLPVGWEMRRDERGRIYYVDHNTRQTTWQRPNVDRLQNFASWQGERAQVLQMRNQRFLYPDQSRPSEEDPQGPLMDGWEKRVEPNGRVYFVNHKNRTTQWEDPRTQGQVKEDPLPPGWEIRFMAGGVPYFVDHNTRTTTFQDPRPGATNAKGGAKGAYGVPVQYERSFRWKLSQFRYLCQSNSLPSHIKLSVTRQTLFEDSFHQLMRLPAFELRRRLYIIFRGEEGLDYGGVAREWFFLLSHEVLNPMYCLFEYANKNNYSLQINPASYVNPDHLHYFKFIGRFIAMALYHGKFIYSGFTMPFYKRMLNKKLIMKDIESIDPEYYNSLMWIKDNNIEECGLEMYFCVDFEVLGEIKPHELKPGGSELKVTEENKEEYIEIVCEWRMSRGIEEQTKSFLEGFNEVVPLEWLQYFDERELELMLCGMQVIDVDDWQRHSIYRHYTKNSKQIQWFWQFVRSMDHEKRSRLLQFVCGTCRVPVGGFAELMGSNGAQRFCVEKVGKDSWLPRSHTCFNRLDLPPYKSYDQLVEKLNFAIEETEGFGLE</sequence>
<feature type="domain" description="WW" evidence="12">
    <location>
        <begin position="467"/>
        <end position="500"/>
    </location>
</feature>
<feature type="domain" description="WW" evidence="12">
    <location>
        <begin position="355"/>
        <end position="388"/>
    </location>
</feature>
<dbReference type="PANTHER" id="PTHR11254">
    <property type="entry name" value="HECT DOMAIN UBIQUITIN-PROTEIN LIGASE"/>
    <property type="match status" value="1"/>
</dbReference>
<dbReference type="PANTHER" id="PTHR11254:SF429">
    <property type="entry name" value="E3 UBIQUITIN-PROTEIN LIGASE SU(DX)"/>
    <property type="match status" value="1"/>
</dbReference>
<dbReference type="CDD" id="cd00201">
    <property type="entry name" value="WW"/>
    <property type="match status" value="3"/>
</dbReference>
<protein>
    <recommendedName>
        <fullName evidence="7">E3 ubiquitin-protein ligase</fullName>
        <ecNumber evidence="7">2.3.2.26</ecNumber>
    </recommendedName>
</protein>
<dbReference type="SUPFAM" id="SSF51045">
    <property type="entry name" value="WW domain"/>
    <property type="match status" value="4"/>
</dbReference>
<evidence type="ECO:0000256" key="10">
    <source>
        <dbReference type="SAM" id="MobiDB-lite"/>
    </source>
</evidence>
<dbReference type="InterPro" id="IPR000008">
    <property type="entry name" value="C2_dom"/>
</dbReference>
<comment type="catalytic activity">
    <reaction evidence="1 7">
        <text>S-ubiquitinyl-[E2 ubiquitin-conjugating enzyme]-L-cysteine + [acceptor protein]-L-lysine = [E2 ubiquitin-conjugating enzyme]-L-cysteine + N(6)-ubiquitinyl-[acceptor protein]-L-lysine.</text>
        <dbReference type="EC" id="2.3.2.26"/>
    </reaction>
</comment>
<dbReference type="SMART" id="SM00456">
    <property type="entry name" value="WW"/>
    <property type="match status" value="4"/>
</dbReference>